<dbReference type="Pfam" id="PF13302">
    <property type="entry name" value="Acetyltransf_3"/>
    <property type="match status" value="1"/>
</dbReference>
<dbReference type="InterPro" id="IPR051531">
    <property type="entry name" value="N-acetyltransferase"/>
</dbReference>
<protein>
    <submittedName>
        <fullName evidence="2">N-acetyltransferase</fullName>
    </submittedName>
</protein>
<dbReference type="Gene3D" id="3.40.630.30">
    <property type="match status" value="1"/>
</dbReference>
<dbReference type="AlphaFoldDB" id="A0A917EPU9"/>
<dbReference type="SUPFAM" id="SSF55729">
    <property type="entry name" value="Acyl-CoA N-acyltransferases (Nat)"/>
    <property type="match status" value="1"/>
</dbReference>
<gene>
    <name evidence="2" type="ORF">GCM10007140_12760</name>
</gene>
<comment type="caution">
    <text evidence="2">The sequence shown here is derived from an EMBL/GenBank/DDBJ whole genome shotgun (WGS) entry which is preliminary data.</text>
</comment>
<dbReference type="GO" id="GO:0016747">
    <property type="term" value="F:acyltransferase activity, transferring groups other than amino-acyl groups"/>
    <property type="evidence" value="ECO:0007669"/>
    <property type="project" value="InterPro"/>
</dbReference>
<dbReference type="Proteomes" id="UP000605259">
    <property type="component" value="Unassembled WGS sequence"/>
</dbReference>
<evidence type="ECO:0000313" key="2">
    <source>
        <dbReference type="EMBL" id="GGE63950.1"/>
    </source>
</evidence>
<sequence length="186" mass="21170">MITVKLVPHNILYAERMSQLTSAPEVKDALGLSDEQVSLEGTKGFIDFILKQEEESKQYSRMMLNEENKLIGVITLKELDHIAKTSHIGTWIGHEFWGRGYNELAKEEILHIGFTELGLDYVFAGAKLVNVRSQKAQEKLAYIKLDIAAEFPLEHMKLEEQTGAACILNVIEKTTFLDWYENRGRG</sequence>
<dbReference type="RefSeq" id="WP_188387555.1">
    <property type="nucleotide sequence ID" value="NZ_BMFK01000001.1"/>
</dbReference>
<evidence type="ECO:0000259" key="1">
    <source>
        <dbReference type="Pfam" id="PF13302"/>
    </source>
</evidence>
<proteinExistence type="predicted"/>
<reference evidence="2" key="1">
    <citation type="journal article" date="2014" name="Int. J. Syst. Evol. Microbiol.">
        <title>Complete genome sequence of Corynebacterium casei LMG S-19264T (=DSM 44701T), isolated from a smear-ripened cheese.</title>
        <authorList>
            <consortium name="US DOE Joint Genome Institute (JGI-PGF)"/>
            <person name="Walter F."/>
            <person name="Albersmeier A."/>
            <person name="Kalinowski J."/>
            <person name="Ruckert C."/>
        </authorList>
    </citation>
    <scope>NUCLEOTIDE SEQUENCE</scope>
    <source>
        <strain evidence="2">CGMCC 1.12698</strain>
    </source>
</reference>
<reference evidence="2" key="2">
    <citation type="submission" date="2020-09" db="EMBL/GenBank/DDBJ databases">
        <authorList>
            <person name="Sun Q."/>
            <person name="Zhou Y."/>
        </authorList>
    </citation>
    <scope>NUCLEOTIDE SEQUENCE</scope>
    <source>
        <strain evidence="2">CGMCC 1.12698</strain>
    </source>
</reference>
<keyword evidence="3" id="KW-1185">Reference proteome</keyword>
<dbReference type="PANTHER" id="PTHR43792:SF1">
    <property type="entry name" value="N-ACETYLTRANSFERASE DOMAIN-CONTAINING PROTEIN"/>
    <property type="match status" value="1"/>
</dbReference>
<feature type="domain" description="N-acetyltransferase" evidence="1">
    <location>
        <begin position="6"/>
        <end position="140"/>
    </location>
</feature>
<evidence type="ECO:0000313" key="3">
    <source>
        <dbReference type="Proteomes" id="UP000605259"/>
    </source>
</evidence>
<dbReference type="EMBL" id="BMFK01000001">
    <property type="protein sequence ID" value="GGE63950.1"/>
    <property type="molecule type" value="Genomic_DNA"/>
</dbReference>
<accession>A0A917EPU9</accession>
<dbReference type="PANTHER" id="PTHR43792">
    <property type="entry name" value="GNAT FAMILY, PUTATIVE (AFU_ORTHOLOGUE AFUA_3G00765)-RELATED-RELATED"/>
    <property type="match status" value="1"/>
</dbReference>
<dbReference type="InterPro" id="IPR000182">
    <property type="entry name" value="GNAT_dom"/>
</dbReference>
<dbReference type="InterPro" id="IPR016181">
    <property type="entry name" value="Acyl_CoA_acyltransferase"/>
</dbReference>
<organism evidence="2 3">
    <name type="scientific">Priestia taiwanensis</name>
    <dbReference type="NCBI Taxonomy" id="1347902"/>
    <lineage>
        <taxon>Bacteria</taxon>
        <taxon>Bacillati</taxon>
        <taxon>Bacillota</taxon>
        <taxon>Bacilli</taxon>
        <taxon>Bacillales</taxon>
        <taxon>Bacillaceae</taxon>
        <taxon>Priestia</taxon>
    </lineage>
</organism>
<name>A0A917EPU9_9BACI</name>